<gene>
    <name evidence="1" type="ORF">SAMN05216452_3996</name>
</gene>
<organism evidence="1 2">
    <name type="scientific">Nitratireductor aquibiodomus</name>
    <dbReference type="NCBI Taxonomy" id="204799"/>
    <lineage>
        <taxon>Bacteria</taxon>
        <taxon>Pseudomonadati</taxon>
        <taxon>Pseudomonadota</taxon>
        <taxon>Alphaproteobacteria</taxon>
        <taxon>Hyphomicrobiales</taxon>
        <taxon>Phyllobacteriaceae</taxon>
        <taxon>Nitratireductor</taxon>
    </lineage>
</organism>
<protein>
    <submittedName>
        <fullName evidence="1">Uncharacterized protein</fullName>
    </submittedName>
</protein>
<evidence type="ECO:0000313" key="2">
    <source>
        <dbReference type="Proteomes" id="UP000199064"/>
    </source>
</evidence>
<dbReference type="AlphaFoldDB" id="A0A1H4Q9V0"/>
<dbReference type="RefSeq" id="WP_025031291.1">
    <property type="nucleotide sequence ID" value="NZ_FNSL01000002.1"/>
</dbReference>
<dbReference type="EMBL" id="FNSL01000002">
    <property type="protein sequence ID" value="SEC16395.1"/>
    <property type="molecule type" value="Genomic_DNA"/>
</dbReference>
<reference evidence="2" key="1">
    <citation type="submission" date="2016-10" db="EMBL/GenBank/DDBJ databases">
        <authorList>
            <person name="Varghese N."/>
            <person name="Submissions S."/>
        </authorList>
    </citation>
    <scope>NUCLEOTIDE SEQUENCE [LARGE SCALE GENOMIC DNA]</scope>
    <source>
        <strain evidence="2">ES.061</strain>
    </source>
</reference>
<dbReference type="Proteomes" id="UP000199064">
    <property type="component" value="Unassembled WGS sequence"/>
</dbReference>
<name>A0A1H4Q9V0_9HYPH</name>
<accession>A0A1H4Q9V0</accession>
<sequence>MPRMQNQKEESITFRIDGETKNALARLARKDRKSLGALMRGLALEKIEQDRRRRFEEEAARQAREAAAASRVSSDEAAVMRELEDDLSSFGDEWK</sequence>
<keyword evidence="2" id="KW-1185">Reference proteome</keyword>
<evidence type="ECO:0000313" key="1">
    <source>
        <dbReference type="EMBL" id="SEC16395.1"/>
    </source>
</evidence>
<proteinExistence type="predicted"/>